<name>A0ABS5R403_9HYPH</name>
<sequence>MNRPPVIALFPEASFGAALNCVGIARELAARGAEAVFICHPGFTGVFAEYGFREYHLQPEPAAVPGRGETYWQNFVTTHLAHFDLSPQAQLEAYVAPTWEAIIDTVISVEDSLEALLAQIQPDAILLDNVIMFPAILRSGRPWVRVVSCAETEIPDPCVPPYLSGLAPEDVAGRARWEKAASATLKPAHNRYNAFRRARGLRPLPAGEFLECSEGLNLLLAPSAVRYPRMQPLPADRFVFLEGCVREEVPFDPPPLPANEGPLVYMSFGSLGAIDTDQIKRMIEVFATLPARFYVNVGGFMDEYRQVPDNVSLGSWFPQPSVVAQSALFIHHGGNNSFCEALFHGVPSLVMPYCWDGHDNARRAQDTGTGRHMHRSDWSPDALRGVIETLLEDRALRDRLAAISADMKAEPGVARAAEAVLSLVRAG</sequence>
<evidence type="ECO:0000313" key="5">
    <source>
        <dbReference type="Proteomes" id="UP001166585"/>
    </source>
</evidence>
<evidence type="ECO:0000256" key="2">
    <source>
        <dbReference type="ARBA" id="ARBA00022679"/>
    </source>
</evidence>
<dbReference type="InterPro" id="IPR050271">
    <property type="entry name" value="UDP-glycosyltransferase"/>
</dbReference>
<dbReference type="PANTHER" id="PTHR48043:SF145">
    <property type="entry name" value="FI06409P-RELATED"/>
    <property type="match status" value="1"/>
</dbReference>
<dbReference type="InterPro" id="IPR002213">
    <property type="entry name" value="UDP_glucos_trans"/>
</dbReference>
<evidence type="ECO:0000256" key="1">
    <source>
        <dbReference type="ARBA" id="ARBA00022676"/>
    </source>
</evidence>
<accession>A0ABS5R403</accession>
<reference evidence="4" key="1">
    <citation type="submission" date="2021-05" db="EMBL/GenBank/DDBJ databases">
        <authorList>
            <person name="Sun Q."/>
            <person name="Inoue M."/>
        </authorList>
    </citation>
    <scope>NUCLEOTIDE SEQUENCE</scope>
    <source>
        <strain evidence="4">VKM B-3255</strain>
    </source>
</reference>
<dbReference type="Gene3D" id="3.40.50.2000">
    <property type="entry name" value="Glycogen Phosphorylase B"/>
    <property type="match status" value="2"/>
</dbReference>
<organism evidence="4 5">
    <name type="scientific">Ancylobacter radicis</name>
    <dbReference type="NCBI Taxonomy" id="2836179"/>
    <lineage>
        <taxon>Bacteria</taxon>
        <taxon>Pseudomonadati</taxon>
        <taxon>Pseudomonadota</taxon>
        <taxon>Alphaproteobacteria</taxon>
        <taxon>Hyphomicrobiales</taxon>
        <taxon>Xanthobacteraceae</taxon>
        <taxon>Ancylobacter</taxon>
    </lineage>
</organism>
<keyword evidence="5" id="KW-1185">Reference proteome</keyword>
<proteinExistence type="predicted"/>
<keyword evidence="1" id="KW-0328">Glycosyltransferase</keyword>
<dbReference type="Proteomes" id="UP001166585">
    <property type="component" value="Unassembled WGS sequence"/>
</dbReference>
<keyword evidence="2" id="KW-0808">Transferase</keyword>
<evidence type="ECO:0000313" key="4">
    <source>
        <dbReference type="EMBL" id="MBS9476403.1"/>
    </source>
</evidence>
<feature type="domain" description="Erythromycin biosynthesis protein CIII-like C-terminal" evidence="3">
    <location>
        <begin position="302"/>
        <end position="418"/>
    </location>
</feature>
<comment type="caution">
    <text evidence="4">The sequence shown here is derived from an EMBL/GenBank/DDBJ whole genome shotgun (WGS) entry which is preliminary data.</text>
</comment>
<evidence type="ECO:0000259" key="3">
    <source>
        <dbReference type="Pfam" id="PF06722"/>
    </source>
</evidence>
<gene>
    <name evidence="4" type="ORF">KIP89_04705</name>
</gene>
<dbReference type="RefSeq" id="WP_213754244.1">
    <property type="nucleotide sequence ID" value="NZ_JAHCQH010000014.1"/>
</dbReference>
<dbReference type="CDD" id="cd03784">
    <property type="entry name" value="GT1_Gtf-like"/>
    <property type="match status" value="1"/>
</dbReference>
<dbReference type="InterPro" id="IPR010610">
    <property type="entry name" value="EryCIII-like_C"/>
</dbReference>
<dbReference type="EMBL" id="JAHCQH010000014">
    <property type="protein sequence ID" value="MBS9476403.1"/>
    <property type="molecule type" value="Genomic_DNA"/>
</dbReference>
<dbReference type="SUPFAM" id="SSF53756">
    <property type="entry name" value="UDP-Glycosyltransferase/glycogen phosphorylase"/>
    <property type="match status" value="1"/>
</dbReference>
<dbReference type="Pfam" id="PF06722">
    <property type="entry name" value="EryCIII-like_C"/>
    <property type="match status" value="1"/>
</dbReference>
<protein>
    <submittedName>
        <fullName evidence="4">Glycosyltransferase</fullName>
    </submittedName>
</protein>
<dbReference type="PANTHER" id="PTHR48043">
    <property type="entry name" value="EG:EG0003.4 PROTEIN-RELATED"/>
    <property type="match status" value="1"/>
</dbReference>